<evidence type="ECO:0000259" key="11">
    <source>
        <dbReference type="Pfam" id="PF06415"/>
    </source>
</evidence>
<dbReference type="HAMAP" id="MF_01038">
    <property type="entry name" value="GpmI"/>
    <property type="match status" value="1"/>
</dbReference>
<evidence type="ECO:0000256" key="9">
    <source>
        <dbReference type="NCBIfam" id="TIGR01307"/>
    </source>
</evidence>
<comment type="subunit">
    <text evidence="8">Monomer.</text>
</comment>
<gene>
    <name evidence="8" type="primary">gpmI</name>
    <name evidence="12" type="ORF">JWV37_00080</name>
</gene>
<dbReference type="EC" id="5.4.2.12" evidence="8 9"/>
<dbReference type="Gene3D" id="3.40.720.10">
    <property type="entry name" value="Alkaline Phosphatase, subunit A"/>
    <property type="match status" value="1"/>
</dbReference>
<dbReference type="PIRSF" id="PIRSF001492">
    <property type="entry name" value="IPGAM"/>
    <property type="match status" value="1"/>
</dbReference>
<keyword evidence="5 8" id="KW-0324">Glycolysis</keyword>
<feature type="binding site" evidence="8">
    <location>
        <position position="445"/>
    </location>
    <ligand>
        <name>Mn(2+)</name>
        <dbReference type="ChEBI" id="CHEBI:29035"/>
        <label>1</label>
    </ligand>
</feature>
<dbReference type="InterPro" id="IPR006124">
    <property type="entry name" value="Metalloenzyme"/>
</dbReference>
<evidence type="ECO:0000313" key="13">
    <source>
        <dbReference type="Proteomes" id="UP000703590"/>
    </source>
</evidence>
<evidence type="ECO:0000256" key="4">
    <source>
        <dbReference type="ARBA" id="ARBA00022723"/>
    </source>
</evidence>
<feature type="binding site" evidence="8">
    <location>
        <position position="386"/>
    </location>
    <ligand>
        <name>Mn(2+)</name>
        <dbReference type="ChEBI" id="CHEBI:29035"/>
        <label>1</label>
    </ligand>
</feature>
<evidence type="ECO:0000256" key="1">
    <source>
        <dbReference type="ARBA" id="ARBA00000370"/>
    </source>
</evidence>
<feature type="binding site" evidence="8">
    <location>
        <position position="120"/>
    </location>
    <ligand>
        <name>substrate</name>
    </ligand>
</feature>
<organism evidence="12 13">
    <name type="scientific">Sulfurospirillum tamanense</name>
    <dbReference type="NCBI Taxonomy" id="2813362"/>
    <lineage>
        <taxon>Bacteria</taxon>
        <taxon>Pseudomonadati</taxon>
        <taxon>Campylobacterota</taxon>
        <taxon>Epsilonproteobacteria</taxon>
        <taxon>Campylobacterales</taxon>
        <taxon>Sulfurospirillaceae</taxon>
        <taxon>Sulfurospirillum</taxon>
    </lineage>
</organism>
<feature type="binding site" evidence="8">
    <location>
        <position position="320"/>
    </location>
    <ligand>
        <name>substrate</name>
    </ligand>
</feature>
<evidence type="ECO:0000256" key="3">
    <source>
        <dbReference type="ARBA" id="ARBA00008819"/>
    </source>
</evidence>
<dbReference type="Pfam" id="PF06415">
    <property type="entry name" value="iPGM_N"/>
    <property type="match status" value="1"/>
</dbReference>
<evidence type="ECO:0000259" key="10">
    <source>
        <dbReference type="Pfam" id="PF01676"/>
    </source>
</evidence>
<feature type="binding site" evidence="8">
    <location>
        <position position="183"/>
    </location>
    <ligand>
        <name>substrate</name>
    </ligand>
</feature>
<dbReference type="GO" id="GO:0004619">
    <property type="term" value="F:phosphoglycerate mutase activity"/>
    <property type="evidence" value="ECO:0007669"/>
    <property type="project" value="UniProtKB-EC"/>
</dbReference>
<comment type="pathway">
    <text evidence="2 8">Carbohydrate degradation; glycolysis; pyruvate from D-glyceraldehyde 3-phosphate: step 3/5.</text>
</comment>
<evidence type="ECO:0000256" key="2">
    <source>
        <dbReference type="ARBA" id="ARBA00004798"/>
    </source>
</evidence>
<dbReference type="NCBIfam" id="TIGR01307">
    <property type="entry name" value="pgm_bpd_ind"/>
    <property type="match status" value="1"/>
</dbReference>
<dbReference type="PANTHER" id="PTHR31637:SF0">
    <property type="entry name" value="2,3-BISPHOSPHOGLYCERATE-INDEPENDENT PHOSPHOGLYCERATE MUTASE"/>
    <property type="match status" value="1"/>
</dbReference>
<keyword evidence="6 8" id="KW-0464">Manganese</keyword>
<reference evidence="12 13" key="3">
    <citation type="submission" date="2021-02" db="EMBL/GenBank/DDBJ databases">
        <authorList>
            <person name="Merkel A.Y."/>
        </authorList>
    </citation>
    <scope>NUCLEOTIDE SEQUENCE [LARGE SCALE GENOMIC DNA]</scope>
    <source>
        <strain evidence="12 13">T05b</strain>
    </source>
</reference>
<dbReference type="Proteomes" id="UP000703590">
    <property type="component" value="Unassembled WGS sequence"/>
</dbReference>
<protein>
    <recommendedName>
        <fullName evidence="8 9">2,3-bisphosphoglycerate-independent phosphoglycerate mutase</fullName>
        <shortName evidence="8">BPG-independent PGAM</shortName>
        <shortName evidence="8">Phosphoglyceromutase</shortName>
        <shortName evidence="8">iPGM</shortName>
        <ecNumber evidence="8 9">5.4.2.12</ecNumber>
    </recommendedName>
</protein>
<dbReference type="InterPro" id="IPR011258">
    <property type="entry name" value="BPG-indep_PGM_N"/>
</dbReference>
<evidence type="ECO:0000256" key="8">
    <source>
        <dbReference type="HAMAP-Rule" id="MF_01038"/>
    </source>
</evidence>
<name>A0ABS2WNF6_9BACT</name>
<feature type="binding site" evidence="8">
    <location>
        <position position="427"/>
    </location>
    <ligand>
        <name>Mn(2+)</name>
        <dbReference type="ChEBI" id="CHEBI:29035"/>
        <label>2</label>
    </ligand>
</feature>
<feature type="binding site" evidence="8">
    <location>
        <position position="428"/>
    </location>
    <ligand>
        <name>Mn(2+)</name>
        <dbReference type="ChEBI" id="CHEBI:29035"/>
        <label>2</label>
    </ligand>
</feature>
<feature type="domain" description="BPG-independent PGAM N-terminal" evidence="11">
    <location>
        <begin position="83"/>
        <end position="283"/>
    </location>
</feature>
<reference evidence="12 13" key="2">
    <citation type="submission" date="2021-02" db="EMBL/GenBank/DDBJ databases">
        <title>Sulfurospirillum tamanensis sp. nov.</title>
        <authorList>
            <person name="Frolova A."/>
            <person name="Merkel A."/>
            <person name="Slobodkin A."/>
        </authorList>
    </citation>
    <scope>NUCLEOTIDE SEQUENCE [LARGE SCALE GENOMIC DNA]</scope>
    <source>
        <strain evidence="12 13">T05b</strain>
    </source>
</reference>
<comment type="catalytic activity">
    <reaction evidence="1 8">
        <text>(2R)-2-phosphoglycerate = (2R)-3-phosphoglycerate</text>
        <dbReference type="Rhea" id="RHEA:15901"/>
        <dbReference type="ChEBI" id="CHEBI:58272"/>
        <dbReference type="ChEBI" id="CHEBI:58289"/>
        <dbReference type="EC" id="5.4.2.12"/>
    </reaction>
</comment>
<accession>A0ABS2WNF6</accession>
<evidence type="ECO:0000256" key="6">
    <source>
        <dbReference type="ARBA" id="ARBA00023211"/>
    </source>
</evidence>
<comment type="caution">
    <text evidence="12">The sequence shown here is derived from an EMBL/GenBank/DDBJ whole genome shotgun (WGS) entry which is preliminary data.</text>
</comment>
<evidence type="ECO:0000313" key="12">
    <source>
        <dbReference type="EMBL" id="MBN2963164.1"/>
    </source>
</evidence>
<feature type="binding site" evidence="8">
    <location>
        <position position="13"/>
    </location>
    <ligand>
        <name>Mn(2+)</name>
        <dbReference type="ChEBI" id="CHEBI:29035"/>
        <label>2</label>
    </ligand>
</feature>
<dbReference type="InterPro" id="IPR017850">
    <property type="entry name" value="Alkaline_phosphatase_core_sf"/>
</dbReference>
<sequence length="491" mass="53511">MNQTHKTILVITDGIGHNPSEEFNAFAAATKPTYDNLFETTPHALIRTSGLAVGLPAGQMGNSEVGHMTIGSGRILYQNLVKISMALKEGSLRENPALAQLLSQCETIHVVGLLSDGGVHSHVEHFLGVADLAINQGKKVWLHPITDGRDVSPSSGLGFVKTLEQTHAEAIASLSGRFYAMDRDNRWERVEAAYNVMATASSKTNETPSAYMERMYAEGISDEFIEPVAFEGFEGIKAGDGVVFINFRNDRMRQLVRAFGVEHFEEFTRSYVPLQIVTMTQYDATFPFPVMFAPEPSKETLGNVIAKAGYSQFHTAETEKYAHVTFFLNGGTEEPEENETRVLIPSPNVTTYDLQPQMSAPEVGQAVLKAIEAGYDFIVVNFANGDMVGHTGNFEAAKKAVEAVDIELGKVLEKGKANGYNLVITSDHGNCEAMQDISGERLTNHTLFDVYCFVVAPDVDEVKAGGLSNIAPTVLKLMGLPIPKGMDEPLV</sequence>
<reference evidence="13" key="1">
    <citation type="submission" date="2021-02" db="EMBL/GenBank/DDBJ databases">
        <title>Sulfurospirillum tamanensis sp. nov.</title>
        <authorList>
            <person name="Merkel A.Y."/>
        </authorList>
    </citation>
    <scope>NUCLEOTIDE SEQUENCE [LARGE SCALE GENOMIC DNA]</scope>
    <source>
        <strain evidence="13">T05b</strain>
    </source>
</reference>
<feature type="binding site" evidence="8">
    <location>
        <begin position="149"/>
        <end position="150"/>
    </location>
    <ligand>
        <name>substrate</name>
    </ligand>
</feature>
<feature type="binding site" evidence="8">
    <location>
        <begin position="248"/>
        <end position="251"/>
    </location>
    <ligand>
        <name>substrate</name>
    </ligand>
</feature>
<comment type="function">
    <text evidence="8">Catalyzes the interconversion of 2-phosphoglycerate and 3-phosphoglycerate.</text>
</comment>
<feature type="binding site" evidence="8">
    <location>
        <position position="390"/>
    </location>
    <ligand>
        <name>Mn(2+)</name>
        <dbReference type="ChEBI" id="CHEBI:29035"/>
        <label>1</label>
    </ligand>
</feature>
<evidence type="ECO:0000256" key="7">
    <source>
        <dbReference type="ARBA" id="ARBA00023235"/>
    </source>
</evidence>
<evidence type="ECO:0000256" key="5">
    <source>
        <dbReference type="ARBA" id="ARBA00023152"/>
    </source>
</evidence>
<dbReference type="RefSeq" id="WP_205457607.1">
    <property type="nucleotide sequence ID" value="NZ_JAFHKK010000001.1"/>
</dbReference>
<keyword evidence="7 8" id="KW-0413">Isomerase</keyword>
<dbReference type="InterPro" id="IPR005995">
    <property type="entry name" value="Pgm_bpd_ind"/>
</dbReference>
<feature type="binding site" evidence="8">
    <location>
        <position position="177"/>
    </location>
    <ligand>
        <name>substrate</name>
    </ligand>
</feature>
<dbReference type="Pfam" id="PF01676">
    <property type="entry name" value="Metalloenzyme"/>
    <property type="match status" value="1"/>
</dbReference>
<dbReference type="InterPro" id="IPR036646">
    <property type="entry name" value="PGAM_B_sf"/>
</dbReference>
<dbReference type="CDD" id="cd16010">
    <property type="entry name" value="iPGM"/>
    <property type="match status" value="1"/>
</dbReference>
<dbReference type="SUPFAM" id="SSF64158">
    <property type="entry name" value="2,3-Bisphosphoglycerate-independent phosphoglycerate mutase, substrate-binding domain"/>
    <property type="match status" value="1"/>
</dbReference>
<feature type="binding site" evidence="8">
    <location>
        <position position="63"/>
    </location>
    <ligand>
        <name>Mn(2+)</name>
        <dbReference type="ChEBI" id="CHEBI:29035"/>
        <label>2</label>
    </ligand>
</feature>
<keyword evidence="4 8" id="KW-0479">Metal-binding</keyword>
<dbReference type="SUPFAM" id="SSF53649">
    <property type="entry name" value="Alkaline phosphatase-like"/>
    <property type="match status" value="1"/>
</dbReference>
<dbReference type="EMBL" id="JAFHKK010000001">
    <property type="protein sequence ID" value="MBN2963164.1"/>
    <property type="molecule type" value="Genomic_DNA"/>
</dbReference>
<dbReference type="Gene3D" id="3.40.1450.10">
    <property type="entry name" value="BPG-independent phosphoglycerate mutase, domain B"/>
    <property type="match status" value="1"/>
</dbReference>
<feature type="active site" description="Phosphoserine intermediate" evidence="8">
    <location>
        <position position="63"/>
    </location>
</feature>
<comment type="cofactor">
    <cofactor evidence="8">
        <name>Mn(2+)</name>
        <dbReference type="ChEBI" id="CHEBI:29035"/>
    </cofactor>
    <text evidence="8">Binds 2 manganese ions per subunit.</text>
</comment>
<comment type="similarity">
    <text evidence="3 8">Belongs to the BPG-independent phosphoglycerate mutase family.</text>
</comment>
<proteinExistence type="inferred from homology"/>
<feature type="domain" description="Metalloenzyme" evidence="10">
    <location>
        <begin position="6"/>
        <end position="481"/>
    </location>
</feature>
<keyword evidence="13" id="KW-1185">Reference proteome</keyword>
<dbReference type="PANTHER" id="PTHR31637">
    <property type="entry name" value="2,3-BISPHOSPHOGLYCERATE-INDEPENDENT PHOSPHOGLYCERATE MUTASE"/>
    <property type="match status" value="1"/>
</dbReference>